<dbReference type="Pfam" id="PF21056">
    <property type="entry name" value="ZSWIM1-3_RNaseH-like"/>
    <property type="match status" value="1"/>
</dbReference>
<dbReference type="InterPro" id="IPR048324">
    <property type="entry name" value="ZSWIM1-3_RNaseH-like"/>
</dbReference>
<evidence type="ECO:0000313" key="2">
    <source>
        <dbReference type="EMBL" id="KAF4130592.1"/>
    </source>
</evidence>
<dbReference type="Proteomes" id="UP000704712">
    <property type="component" value="Unassembled WGS sequence"/>
</dbReference>
<gene>
    <name evidence="2" type="ORF">GN958_ATG20174</name>
</gene>
<comment type="caution">
    <text evidence="2">The sequence shown here is derived from an EMBL/GenBank/DDBJ whole genome shotgun (WGS) entry which is preliminary data.</text>
</comment>
<dbReference type="EMBL" id="JAACNO010002815">
    <property type="protein sequence ID" value="KAF4130592.1"/>
    <property type="molecule type" value="Genomic_DNA"/>
</dbReference>
<feature type="non-terminal residue" evidence="2">
    <location>
        <position position="1"/>
    </location>
</feature>
<organism evidence="2 3">
    <name type="scientific">Phytophthora infestans</name>
    <name type="common">Potato late blight agent</name>
    <name type="synonym">Botrytis infestans</name>
    <dbReference type="NCBI Taxonomy" id="4787"/>
    <lineage>
        <taxon>Eukaryota</taxon>
        <taxon>Sar</taxon>
        <taxon>Stramenopiles</taxon>
        <taxon>Oomycota</taxon>
        <taxon>Peronosporomycetes</taxon>
        <taxon>Peronosporales</taxon>
        <taxon>Peronosporaceae</taxon>
        <taxon>Phytophthora</taxon>
    </lineage>
</organism>
<feature type="domain" description="ZSWIM1/3 RNaseH-like" evidence="1">
    <location>
        <begin position="56"/>
        <end position="101"/>
    </location>
</feature>
<proteinExistence type="predicted"/>
<evidence type="ECO:0000313" key="3">
    <source>
        <dbReference type="Proteomes" id="UP000704712"/>
    </source>
</evidence>
<sequence length="305" mass="35502">KTGDVSHEIYQTYHEYIYYSNARQGRCESKAYYLIHNREQYGGTFNEGLYIHPVRAQRFMFEHFPKVLLIDATHDTSSSNYKLFSFMIHDAMGKGQHIVLFQNRWFSDHEQRTFEEDVTVVTGETAYDVDTLKAMRSWHTAASHFDILDEFIKWKKQDTRKGLRNVDMLGDYFWAISLCGKPIIGGPCLDTALKAIVKRNSAKVIIFSIPSDVLRFPQIDADLIKQRAIWKDLENIRSNMDLDKDRLLFLAAKTHGLNHWFTTPPQAGDRFKQLRAYLKSELRSRLPQLGLQRDLNSRDASDSLN</sequence>
<accession>A0A8S9TSV1</accession>
<evidence type="ECO:0000259" key="1">
    <source>
        <dbReference type="Pfam" id="PF21056"/>
    </source>
</evidence>
<reference evidence="2" key="1">
    <citation type="submission" date="2020-03" db="EMBL/GenBank/DDBJ databases">
        <title>Hybrid Assembly of Korean Phytophthora infestans isolates.</title>
        <authorList>
            <person name="Prokchorchik M."/>
            <person name="Lee Y."/>
            <person name="Seo J."/>
            <person name="Cho J.-H."/>
            <person name="Park Y.-E."/>
            <person name="Jang D.-C."/>
            <person name="Im J.-S."/>
            <person name="Choi J.-G."/>
            <person name="Park H.-J."/>
            <person name="Lee G.-B."/>
            <person name="Lee Y.-G."/>
            <person name="Hong S.-Y."/>
            <person name="Cho K."/>
            <person name="Sohn K.H."/>
        </authorList>
    </citation>
    <scope>NUCLEOTIDE SEQUENCE</scope>
    <source>
        <strain evidence="2">KR_2_A2</strain>
    </source>
</reference>
<protein>
    <recommendedName>
        <fullName evidence="1">ZSWIM1/3 RNaseH-like domain-containing protein</fullName>
    </recommendedName>
</protein>
<name>A0A8S9TSV1_PHYIN</name>
<dbReference type="AlphaFoldDB" id="A0A8S9TSV1"/>